<dbReference type="EMBL" id="BAABFN010000006">
    <property type="protein sequence ID" value="GAA4314568.1"/>
    <property type="molecule type" value="Genomic_DNA"/>
</dbReference>
<proteinExistence type="predicted"/>
<name>A0ABP8G045_9BACT</name>
<comment type="caution">
    <text evidence="2">The sequence shown here is derived from an EMBL/GenBank/DDBJ whole genome shotgun (WGS) entry which is preliminary data.</text>
</comment>
<organism evidence="2 3">
    <name type="scientific">Compostibacter hankyongensis</name>
    <dbReference type="NCBI Taxonomy" id="1007089"/>
    <lineage>
        <taxon>Bacteria</taxon>
        <taxon>Pseudomonadati</taxon>
        <taxon>Bacteroidota</taxon>
        <taxon>Chitinophagia</taxon>
        <taxon>Chitinophagales</taxon>
        <taxon>Chitinophagaceae</taxon>
        <taxon>Compostibacter</taxon>
    </lineage>
</organism>
<evidence type="ECO:0000313" key="3">
    <source>
        <dbReference type="Proteomes" id="UP001501207"/>
    </source>
</evidence>
<protein>
    <submittedName>
        <fullName evidence="2">Uncharacterized protein</fullName>
    </submittedName>
</protein>
<accession>A0ABP8G045</accession>
<dbReference type="Proteomes" id="UP001501207">
    <property type="component" value="Unassembled WGS sequence"/>
</dbReference>
<gene>
    <name evidence="2" type="ORF">GCM10023143_25490</name>
</gene>
<evidence type="ECO:0000256" key="1">
    <source>
        <dbReference type="SAM" id="MobiDB-lite"/>
    </source>
</evidence>
<evidence type="ECO:0000313" key="2">
    <source>
        <dbReference type="EMBL" id="GAA4314568.1"/>
    </source>
</evidence>
<feature type="region of interest" description="Disordered" evidence="1">
    <location>
        <begin position="45"/>
        <end position="67"/>
    </location>
</feature>
<reference evidence="3" key="1">
    <citation type="journal article" date="2019" name="Int. J. Syst. Evol. Microbiol.">
        <title>The Global Catalogue of Microorganisms (GCM) 10K type strain sequencing project: providing services to taxonomists for standard genome sequencing and annotation.</title>
        <authorList>
            <consortium name="The Broad Institute Genomics Platform"/>
            <consortium name="The Broad Institute Genome Sequencing Center for Infectious Disease"/>
            <person name="Wu L."/>
            <person name="Ma J."/>
        </authorList>
    </citation>
    <scope>NUCLEOTIDE SEQUENCE [LARGE SCALE GENOMIC DNA]</scope>
    <source>
        <strain evidence="3">JCM 17664</strain>
    </source>
</reference>
<keyword evidence="3" id="KW-1185">Reference proteome</keyword>
<sequence length="67" mass="7757">MANKGLKDNLIEKLNKNKFLLFANLFLFNFRSNVFNPVSSLYNAYSPARDPRNQKEWPATPPGRLQT</sequence>